<feature type="domain" description="Methyltransferase" evidence="1">
    <location>
        <begin position="54"/>
        <end position="147"/>
    </location>
</feature>
<sequence>MSQRSFETRSGDVKSRNYDAVASFYELLANAYSFGLIRRAKMIEFKYLKPGQRVLYLGVGSGEEAVAAARKGLEVTALDLSSAMIERLRARLARKGLSAELIVGDALLHQPREAYDAVCGNYFFNVFGPADMPLVLRHAIGLVKPGGRLMVADMAPPPGGLRGLLTWSYLKFGLSFFWLLRLASQHPIYDFRLYGEREGLTTEAVRDFGLRKLGMPLYRTVVMRRPETA</sequence>
<reference evidence="2 3" key="1">
    <citation type="submission" date="2022-06" db="EMBL/GenBank/DDBJ databases">
        <title>Mesorhizobium sp. strain RP14 Genome sequencing and assembly.</title>
        <authorList>
            <person name="Kim I."/>
        </authorList>
    </citation>
    <scope>NUCLEOTIDE SEQUENCE [LARGE SCALE GENOMIC DNA]</scope>
    <source>
        <strain evidence="3">RP14(2022)</strain>
    </source>
</reference>
<keyword evidence="3" id="KW-1185">Reference proteome</keyword>
<gene>
    <name evidence="2" type="ORF">NGM99_02755</name>
</gene>
<dbReference type="Proteomes" id="UP001205906">
    <property type="component" value="Unassembled WGS sequence"/>
</dbReference>
<evidence type="ECO:0000259" key="1">
    <source>
        <dbReference type="Pfam" id="PF13649"/>
    </source>
</evidence>
<accession>A0ABT1C1L9</accession>
<keyword evidence="2" id="KW-0489">Methyltransferase</keyword>
<keyword evidence="2" id="KW-0808">Transferase</keyword>
<dbReference type="InterPro" id="IPR050723">
    <property type="entry name" value="CFA/CMAS"/>
</dbReference>
<name>A0ABT1C1L9_9HYPH</name>
<dbReference type="EMBL" id="JAMXQS010000001">
    <property type="protein sequence ID" value="MCO6048709.1"/>
    <property type="molecule type" value="Genomic_DNA"/>
</dbReference>
<dbReference type="GO" id="GO:0032259">
    <property type="term" value="P:methylation"/>
    <property type="evidence" value="ECO:0007669"/>
    <property type="project" value="UniProtKB-KW"/>
</dbReference>
<organism evidence="2 3">
    <name type="scientific">Mesorhizobium liriopis</name>
    <dbReference type="NCBI Taxonomy" id="2953882"/>
    <lineage>
        <taxon>Bacteria</taxon>
        <taxon>Pseudomonadati</taxon>
        <taxon>Pseudomonadota</taxon>
        <taxon>Alphaproteobacteria</taxon>
        <taxon>Hyphomicrobiales</taxon>
        <taxon>Phyllobacteriaceae</taxon>
        <taxon>Mesorhizobium</taxon>
    </lineage>
</organism>
<dbReference type="PANTHER" id="PTHR43667:SF2">
    <property type="entry name" value="FATTY ACID C-METHYL TRANSFERASE"/>
    <property type="match status" value="1"/>
</dbReference>
<dbReference type="InterPro" id="IPR029063">
    <property type="entry name" value="SAM-dependent_MTases_sf"/>
</dbReference>
<dbReference type="SUPFAM" id="SSF53335">
    <property type="entry name" value="S-adenosyl-L-methionine-dependent methyltransferases"/>
    <property type="match status" value="1"/>
</dbReference>
<protein>
    <submittedName>
        <fullName evidence="2">Methyltransferase domain-containing protein</fullName>
    </submittedName>
</protein>
<comment type="caution">
    <text evidence="2">The sequence shown here is derived from an EMBL/GenBank/DDBJ whole genome shotgun (WGS) entry which is preliminary data.</text>
</comment>
<dbReference type="PANTHER" id="PTHR43667">
    <property type="entry name" value="CYCLOPROPANE-FATTY-ACYL-PHOSPHOLIPID SYNTHASE"/>
    <property type="match status" value="1"/>
</dbReference>
<dbReference type="CDD" id="cd02440">
    <property type="entry name" value="AdoMet_MTases"/>
    <property type="match status" value="1"/>
</dbReference>
<evidence type="ECO:0000313" key="2">
    <source>
        <dbReference type="EMBL" id="MCO6048709.1"/>
    </source>
</evidence>
<dbReference type="Pfam" id="PF13649">
    <property type="entry name" value="Methyltransf_25"/>
    <property type="match status" value="1"/>
</dbReference>
<dbReference type="GO" id="GO:0008168">
    <property type="term" value="F:methyltransferase activity"/>
    <property type="evidence" value="ECO:0007669"/>
    <property type="project" value="UniProtKB-KW"/>
</dbReference>
<proteinExistence type="predicted"/>
<dbReference type="InterPro" id="IPR041698">
    <property type="entry name" value="Methyltransf_25"/>
</dbReference>
<evidence type="ECO:0000313" key="3">
    <source>
        <dbReference type="Proteomes" id="UP001205906"/>
    </source>
</evidence>
<dbReference type="RefSeq" id="WP_252815704.1">
    <property type="nucleotide sequence ID" value="NZ_JAMXQS010000001.1"/>
</dbReference>
<dbReference type="Gene3D" id="3.40.50.150">
    <property type="entry name" value="Vaccinia Virus protein VP39"/>
    <property type="match status" value="1"/>
</dbReference>